<dbReference type="RefSeq" id="WP_024741900.1">
    <property type="nucleotide sequence ID" value="NZ_BAUG01000039.1"/>
</dbReference>
<reference evidence="3 4" key="1">
    <citation type="submission" date="2016-11" db="EMBL/GenBank/DDBJ databases">
        <authorList>
            <person name="Jaros S."/>
            <person name="Januszkiewicz K."/>
            <person name="Wedrychowicz H."/>
        </authorList>
    </citation>
    <scope>NUCLEOTIDE SEQUENCE [LARGE SCALE GENOMIC DNA]</scope>
    <source>
        <strain evidence="3">NCIMB 2154T</strain>
    </source>
</reference>
<feature type="domain" description="Glycosyl transferase family 1" evidence="1">
    <location>
        <begin position="174"/>
        <end position="330"/>
    </location>
</feature>
<dbReference type="Proteomes" id="UP000231564">
    <property type="component" value="Chromosome MARIT"/>
</dbReference>
<evidence type="ECO:0000313" key="3">
    <source>
        <dbReference type="EMBL" id="SFZ85325.1"/>
    </source>
</evidence>
<dbReference type="Pfam" id="PF13439">
    <property type="entry name" value="Glyco_transf_4"/>
    <property type="match status" value="1"/>
</dbReference>
<proteinExistence type="predicted"/>
<name>A0A2H1EE13_9FLAO</name>
<protein>
    <submittedName>
        <fullName evidence="3">Glycosyltransferase, family GT4</fullName>
        <ecNumber evidence="3">2.4.1.-</ecNumber>
    </submittedName>
</protein>
<dbReference type="EC" id="2.4.1.-" evidence="3"/>
<evidence type="ECO:0000313" key="4">
    <source>
        <dbReference type="Proteomes" id="UP000231564"/>
    </source>
</evidence>
<organism evidence="3 4">
    <name type="scientific">Tenacibaculum maritimum NCIMB 2154</name>
    <dbReference type="NCBI Taxonomy" id="1349785"/>
    <lineage>
        <taxon>Bacteria</taxon>
        <taxon>Pseudomonadati</taxon>
        <taxon>Bacteroidota</taxon>
        <taxon>Flavobacteriia</taxon>
        <taxon>Flavobacteriales</taxon>
        <taxon>Flavobacteriaceae</taxon>
        <taxon>Tenacibaculum</taxon>
    </lineage>
</organism>
<gene>
    <name evidence="3" type="ORF">MARIT_3157</name>
</gene>
<dbReference type="InterPro" id="IPR001296">
    <property type="entry name" value="Glyco_trans_1"/>
</dbReference>
<keyword evidence="3" id="KW-0328">Glycosyltransferase</keyword>
<keyword evidence="3" id="KW-0808">Transferase</keyword>
<dbReference type="Gene3D" id="3.40.50.2000">
    <property type="entry name" value="Glycogen Phosphorylase B"/>
    <property type="match status" value="2"/>
</dbReference>
<dbReference type="GeneID" id="47724599"/>
<dbReference type="PANTHER" id="PTHR12526:SF630">
    <property type="entry name" value="GLYCOSYLTRANSFERASE"/>
    <property type="match status" value="1"/>
</dbReference>
<dbReference type="GO" id="GO:0016757">
    <property type="term" value="F:glycosyltransferase activity"/>
    <property type="evidence" value="ECO:0007669"/>
    <property type="project" value="UniProtKB-KW"/>
</dbReference>
<feature type="domain" description="Glycosyltransferase subfamily 4-like N-terminal" evidence="2">
    <location>
        <begin position="12"/>
        <end position="164"/>
    </location>
</feature>
<dbReference type="PANTHER" id="PTHR12526">
    <property type="entry name" value="GLYCOSYLTRANSFERASE"/>
    <property type="match status" value="1"/>
</dbReference>
<dbReference type="EMBL" id="LT634361">
    <property type="protein sequence ID" value="SFZ85325.1"/>
    <property type="molecule type" value="Genomic_DNA"/>
</dbReference>
<keyword evidence="4" id="KW-1185">Reference proteome</keyword>
<dbReference type="SUPFAM" id="SSF53756">
    <property type="entry name" value="UDP-Glycosyltransferase/glycogen phosphorylase"/>
    <property type="match status" value="1"/>
</dbReference>
<dbReference type="OrthoDB" id="9811239at2"/>
<dbReference type="AlphaFoldDB" id="A0A2H1EE13"/>
<sequence length="354" mass="40519">MTIIHIITSLGIGGAEKLLVNVVNEQVKQHSVHIIYLKPIKDLVPVLDANIKVKQIPLNFLTVSRLKKYYKTVKPTVIHTHLGHADLLGIWSARNQKANIFCTMHNIYFKKNFLDAIFFKCYTYLFLKISKNCKVISISKSVEEHVLKKLKLPQNRSFLLYNAIPNSIKAYKTTKNKTINLLFIGRLEKQKSIPTFLKAIYQLKQQQNVNITATIVGDGSLKKELETLAKKLQIKHLVNFVGKQEDTNPFYNNAGIFILPSIWEGFGIVLLEAFRAKVPIIASNIEGPSELINHNVNGLLFEPENHIELANHILLLINNSSLRERLAQKGFSTFTEKFQINTYVKKLNELYEHF</sequence>
<evidence type="ECO:0000259" key="1">
    <source>
        <dbReference type="Pfam" id="PF00534"/>
    </source>
</evidence>
<dbReference type="KEGG" id="tmar:MARIT_3157"/>
<dbReference type="STRING" id="1349785.GCA_000509405_00772"/>
<dbReference type="InterPro" id="IPR028098">
    <property type="entry name" value="Glyco_trans_4-like_N"/>
</dbReference>
<evidence type="ECO:0000259" key="2">
    <source>
        <dbReference type="Pfam" id="PF13439"/>
    </source>
</evidence>
<accession>A0A2H1EE13</accession>
<dbReference type="CDD" id="cd03801">
    <property type="entry name" value="GT4_PimA-like"/>
    <property type="match status" value="1"/>
</dbReference>
<dbReference type="Pfam" id="PF00534">
    <property type="entry name" value="Glycos_transf_1"/>
    <property type="match status" value="1"/>
</dbReference>